<dbReference type="PANTHER" id="PTHR46354">
    <property type="entry name" value="DOG1 DOMAIN-CONTAINING PROTEIN"/>
    <property type="match status" value="1"/>
</dbReference>
<dbReference type="EMBL" id="WHWC01000013">
    <property type="protein sequence ID" value="KAG8370671.1"/>
    <property type="molecule type" value="Genomic_DNA"/>
</dbReference>
<evidence type="ECO:0000256" key="1">
    <source>
        <dbReference type="SAM" id="Coils"/>
    </source>
</evidence>
<organism evidence="3 4">
    <name type="scientific">Buddleja alternifolia</name>
    <dbReference type="NCBI Taxonomy" id="168488"/>
    <lineage>
        <taxon>Eukaryota</taxon>
        <taxon>Viridiplantae</taxon>
        <taxon>Streptophyta</taxon>
        <taxon>Embryophyta</taxon>
        <taxon>Tracheophyta</taxon>
        <taxon>Spermatophyta</taxon>
        <taxon>Magnoliopsida</taxon>
        <taxon>eudicotyledons</taxon>
        <taxon>Gunneridae</taxon>
        <taxon>Pentapetalae</taxon>
        <taxon>asterids</taxon>
        <taxon>lamiids</taxon>
        <taxon>Lamiales</taxon>
        <taxon>Scrophulariaceae</taxon>
        <taxon>Buddlejeae</taxon>
        <taxon>Buddleja</taxon>
    </lineage>
</organism>
<dbReference type="InterPro" id="IPR025422">
    <property type="entry name" value="TGA_domain"/>
</dbReference>
<evidence type="ECO:0000313" key="3">
    <source>
        <dbReference type="EMBL" id="KAG8370671.1"/>
    </source>
</evidence>
<protein>
    <recommendedName>
        <fullName evidence="2">DOG1 domain-containing protein</fullName>
    </recommendedName>
</protein>
<name>A0AAV6WJG6_9LAMI</name>
<sequence>MAAINSAFISFFEDWIIKQEAFLEQIESILSSIDSGFNTNQECIDIIPRIFAHYREFYEEKAKVSTEDVFLLLSPPWMSSFERSMLWISGFRPSFLFPIIGNSIAAELSDDQKRRIEIAKSETRRKEREITQAMARVQETVAEPPIYSLMRNFGKLVDGEVGKFDAAVEEMKAAMVVVVRNADDLRWSTAGKVVEVLSPVQNVKFLAALARFQLRARRWGLEKDSQRETGVAFQP</sequence>
<gene>
    <name evidence="3" type="ORF">BUALT_Bualt13G0007500</name>
</gene>
<dbReference type="GO" id="GO:0006351">
    <property type="term" value="P:DNA-templated transcription"/>
    <property type="evidence" value="ECO:0007669"/>
    <property type="project" value="InterPro"/>
</dbReference>
<dbReference type="AlphaFoldDB" id="A0AAV6WJG6"/>
<evidence type="ECO:0000313" key="4">
    <source>
        <dbReference type="Proteomes" id="UP000826271"/>
    </source>
</evidence>
<proteinExistence type="predicted"/>
<dbReference type="GO" id="GO:0043565">
    <property type="term" value="F:sequence-specific DNA binding"/>
    <property type="evidence" value="ECO:0007669"/>
    <property type="project" value="InterPro"/>
</dbReference>
<dbReference type="PANTHER" id="PTHR46354:SF13">
    <property type="entry name" value="PROTEIN DOG1-LIKE 4"/>
    <property type="match status" value="1"/>
</dbReference>
<feature type="domain" description="DOG1" evidence="2">
    <location>
        <begin position="5"/>
        <end position="226"/>
    </location>
</feature>
<dbReference type="Pfam" id="PF14144">
    <property type="entry name" value="DOG1"/>
    <property type="match status" value="1"/>
</dbReference>
<dbReference type="InterPro" id="IPR051886">
    <property type="entry name" value="Seed_Dev/Stress_Resp_Reg"/>
</dbReference>
<comment type="caution">
    <text evidence="3">The sequence shown here is derived from an EMBL/GenBank/DDBJ whole genome shotgun (WGS) entry which is preliminary data.</text>
</comment>
<accession>A0AAV6WJG6</accession>
<feature type="coiled-coil region" evidence="1">
    <location>
        <begin position="109"/>
        <end position="136"/>
    </location>
</feature>
<keyword evidence="1" id="KW-0175">Coiled coil</keyword>
<dbReference type="Proteomes" id="UP000826271">
    <property type="component" value="Unassembled WGS sequence"/>
</dbReference>
<evidence type="ECO:0000259" key="2">
    <source>
        <dbReference type="PROSITE" id="PS51806"/>
    </source>
</evidence>
<reference evidence="3" key="1">
    <citation type="submission" date="2019-10" db="EMBL/GenBank/DDBJ databases">
        <authorList>
            <person name="Zhang R."/>
            <person name="Pan Y."/>
            <person name="Wang J."/>
            <person name="Ma R."/>
            <person name="Yu S."/>
        </authorList>
    </citation>
    <scope>NUCLEOTIDE SEQUENCE</scope>
    <source>
        <strain evidence="3">LA-IB0</strain>
        <tissue evidence="3">Leaf</tissue>
    </source>
</reference>
<dbReference type="PROSITE" id="PS51806">
    <property type="entry name" value="DOG1"/>
    <property type="match status" value="1"/>
</dbReference>
<keyword evidence="4" id="KW-1185">Reference proteome</keyword>